<dbReference type="GO" id="GO:0070987">
    <property type="term" value="P:error-free translesion synthesis"/>
    <property type="evidence" value="ECO:0007669"/>
    <property type="project" value="UniProtKB-ARBA"/>
</dbReference>
<keyword evidence="8" id="KW-0539">Nucleus</keyword>
<dbReference type="GO" id="GO:0042276">
    <property type="term" value="P:error-prone translesion synthesis"/>
    <property type="evidence" value="ECO:0007669"/>
    <property type="project" value="TreeGrafter"/>
</dbReference>
<dbReference type="InterPro" id="IPR052230">
    <property type="entry name" value="DNA_polymerase_eta"/>
</dbReference>
<evidence type="ECO:0000256" key="7">
    <source>
        <dbReference type="ARBA" id="ARBA00023204"/>
    </source>
</evidence>
<dbReference type="GO" id="GO:0005657">
    <property type="term" value="C:replication fork"/>
    <property type="evidence" value="ECO:0007669"/>
    <property type="project" value="UniProtKB-ARBA"/>
</dbReference>
<dbReference type="Gene3D" id="3.30.70.270">
    <property type="match status" value="1"/>
</dbReference>
<proteinExistence type="predicted"/>
<reference evidence="11" key="1">
    <citation type="journal article" date="2012" name="Proc. Natl. Acad. Sci. U.S.A.">
        <title>Antigenic diversity is generated by distinct evolutionary mechanisms in African trypanosome species.</title>
        <authorList>
            <person name="Jackson A.P."/>
            <person name="Berry A."/>
            <person name="Aslett M."/>
            <person name="Allison H.C."/>
            <person name="Burton P."/>
            <person name="Vavrova-Anderson J."/>
            <person name="Brown R."/>
            <person name="Browne H."/>
            <person name="Corton N."/>
            <person name="Hauser H."/>
            <person name="Gamble J."/>
            <person name="Gilderthorp R."/>
            <person name="Marcello L."/>
            <person name="McQuillan J."/>
            <person name="Otto T.D."/>
            <person name="Quail M.A."/>
            <person name="Sanders M.J."/>
            <person name="van Tonder A."/>
            <person name="Ginger M.L."/>
            <person name="Field M.C."/>
            <person name="Barry J.D."/>
            <person name="Hertz-Fowler C."/>
            <person name="Berriman M."/>
        </authorList>
    </citation>
    <scope>NUCLEOTIDE SEQUENCE</scope>
    <source>
        <strain evidence="11">IL3000</strain>
    </source>
</reference>
<dbReference type="EMBL" id="HE575323">
    <property type="protein sequence ID" value="CCC93386.1"/>
    <property type="molecule type" value="Genomic_DNA"/>
</dbReference>
<dbReference type="FunFam" id="3.40.1170.60:FF:000008">
    <property type="entry name" value="DNA polymerase eta subunit"/>
    <property type="match status" value="1"/>
</dbReference>
<dbReference type="SUPFAM" id="SSF56672">
    <property type="entry name" value="DNA/RNA polymerases"/>
    <property type="match status" value="1"/>
</dbReference>
<keyword evidence="2" id="KW-0808">Transferase</keyword>
<dbReference type="Gene3D" id="3.30.1490.100">
    <property type="entry name" value="DNA polymerase, Y-family, little finger domain"/>
    <property type="match status" value="1"/>
</dbReference>
<dbReference type="PANTHER" id="PTHR45873:SF1">
    <property type="entry name" value="DNA POLYMERASE ETA"/>
    <property type="match status" value="1"/>
</dbReference>
<dbReference type="GO" id="GO:0006281">
    <property type="term" value="P:DNA repair"/>
    <property type="evidence" value="ECO:0007669"/>
    <property type="project" value="UniProtKB-KW"/>
</dbReference>
<accession>G0UVH1</accession>
<dbReference type="Pfam" id="PF11799">
    <property type="entry name" value="IMS_C"/>
    <property type="match status" value="1"/>
</dbReference>
<dbReference type="InterPro" id="IPR043502">
    <property type="entry name" value="DNA/RNA_pol_sf"/>
</dbReference>
<dbReference type="GO" id="GO:0009314">
    <property type="term" value="P:response to radiation"/>
    <property type="evidence" value="ECO:0007669"/>
    <property type="project" value="TreeGrafter"/>
</dbReference>
<evidence type="ECO:0000259" key="10">
    <source>
        <dbReference type="PROSITE" id="PS50173"/>
    </source>
</evidence>
<evidence type="ECO:0000256" key="5">
    <source>
        <dbReference type="ARBA" id="ARBA00022771"/>
    </source>
</evidence>
<keyword evidence="3" id="KW-0479">Metal-binding</keyword>
<evidence type="ECO:0000256" key="6">
    <source>
        <dbReference type="ARBA" id="ARBA00022833"/>
    </source>
</evidence>
<gene>
    <name evidence="11" type="ORF">TCIL3000_10_1450</name>
</gene>
<dbReference type="InterPro" id="IPR017961">
    <property type="entry name" value="DNA_pol_Y-fam_little_finger"/>
</dbReference>
<evidence type="ECO:0000256" key="9">
    <source>
        <dbReference type="ARBA" id="ARBA00044975"/>
    </source>
</evidence>
<keyword evidence="6" id="KW-0862">Zinc</keyword>
<dbReference type="InterPro" id="IPR036775">
    <property type="entry name" value="DNA_pol_Y-fam_lit_finger_sf"/>
</dbReference>
<evidence type="ECO:0000256" key="1">
    <source>
        <dbReference type="ARBA" id="ARBA00004123"/>
    </source>
</evidence>
<dbReference type="Gene3D" id="1.10.150.20">
    <property type="entry name" value="5' to 3' exonuclease, C-terminal subdomain"/>
    <property type="match status" value="1"/>
</dbReference>
<keyword evidence="7" id="KW-0234">DNA repair</keyword>
<evidence type="ECO:0000256" key="3">
    <source>
        <dbReference type="ARBA" id="ARBA00022723"/>
    </source>
</evidence>
<dbReference type="SUPFAM" id="SSF100879">
    <property type="entry name" value="Lesion bypass DNA polymerase (Y-family), little finger domain"/>
    <property type="match status" value="1"/>
</dbReference>
<evidence type="ECO:0000256" key="8">
    <source>
        <dbReference type="ARBA" id="ARBA00023242"/>
    </source>
</evidence>
<dbReference type="InterPro" id="IPR001126">
    <property type="entry name" value="UmuC"/>
</dbReference>
<dbReference type="GO" id="GO:0003887">
    <property type="term" value="F:DNA-directed DNA polymerase activity"/>
    <property type="evidence" value="ECO:0007669"/>
    <property type="project" value="TreeGrafter"/>
</dbReference>
<dbReference type="PANTHER" id="PTHR45873">
    <property type="entry name" value="DNA POLYMERASE ETA"/>
    <property type="match status" value="1"/>
</dbReference>
<dbReference type="AlphaFoldDB" id="G0UVH1"/>
<organism evidence="11">
    <name type="scientific">Trypanosoma congolense (strain IL3000)</name>
    <dbReference type="NCBI Taxonomy" id="1068625"/>
    <lineage>
        <taxon>Eukaryota</taxon>
        <taxon>Discoba</taxon>
        <taxon>Euglenozoa</taxon>
        <taxon>Kinetoplastea</taxon>
        <taxon>Metakinetoplastina</taxon>
        <taxon>Trypanosomatida</taxon>
        <taxon>Trypanosomatidae</taxon>
        <taxon>Trypanosoma</taxon>
        <taxon>Nannomonas</taxon>
    </lineage>
</organism>
<evidence type="ECO:0000313" key="11">
    <source>
        <dbReference type="EMBL" id="CCC93386.1"/>
    </source>
</evidence>
<protein>
    <recommendedName>
        <fullName evidence="9">DNA polymerase eta</fullName>
    </recommendedName>
</protein>
<dbReference type="GO" id="GO:0005634">
    <property type="term" value="C:nucleus"/>
    <property type="evidence" value="ECO:0007669"/>
    <property type="project" value="UniProtKB-SubCell"/>
</dbReference>
<feature type="domain" description="UmuC" evidence="10">
    <location>
        <begin position="4"/>
        <end position="270"/>
    </location>
</feature>
<comment type="subcellular location">
    <subcellularLocation>
        <location evidence="1">Nucleus</location>
    </subcellularLocation>
</comment>
<dbReference type="Gene3D" id="3.40.1170.60">
    <property type="match status" value="1"/>
</dbReference>
<keyword evidence="4" id="KW-0227">DNA damage</keyword>
<name>G0UVH1_TRYCI</name>
<dbReference type="InterPro" id="IPR043128">
    <property type="entry name" value="Rev_trsase/Diguanyl_cyclase"/>
</dbReference>
<dbReference type="GO" id="GO:0051276">
    <property type="term" value="P:chromosome organization"/>
    <property type="evidence" value="ECO:0007669"/>
    <property type="project" value="UniProtKB-ARBA"/>
</dbReference>
<evidence type="ECO:0000256" key="4">
    <source>
        <dbReference type="ARBA" id="ARBA00022763"/>
    </source>
</evidence>
<sequence length="517" mass="58217">MRCIAHLDMDCFYAQVEAVRLGIDCRTEPYVLSQWGNLIAVNYPARKFGIGRFDTLEEARQKCPHVKFSHVATYAAGEVEYHYHENPRKQTHKVALEPYREASRKIFRILDEFDGVDVEKGSVDEAFLDVTRAAQQLQASTGLHPPGGECRLEDIVDPLTVIIPNRQEEISAWLKGYGKTFMDVFDPSLHPQSTTESIVLLAAASHVVSKIRQRIYDELRFDCSAGIAHNKLLAKSISARHKPNQQTLLFPDCVASAMWDMPFRKIRGFGGKFGEIVHKACGCKEMCQETWLFSLPVMRSFFVNDCDAEYAYRRLRGYDEGKIAERSISKSLIASKAFNPPSLTTDGVKRWVVVLASELSSRYEEFCCLYDVRGHTFNIKLGNRGLDQPSGVVNKTFPLPEIVSPENLVTTAMHCVTRTFASQSGVMVNAVALTISSFKKLKGRGRTERSQQTSLNTFFTREKVKKRERDETDKATVITLSSRTTSLSGDEYPTDCSSGMKVLDLGEGEVKEIYIIE</sequence>
<dbReference type="VEuPathDB" id="TriTrypDB:TcIL3000_10_1450"/>
<dbReference type="GO" id="GO:0003684">
    <property type="term" value="F:damaged DNA binding"/>
    <property type="evidence" value="ECO:0007669"/>
    <property type="project" value="InterPro"/>
</dbReference>
<evidence type="ECO:0000256" key="2">
    <source>
        <dbReference type="ARBA" id="ARBA00022679"/>
    </source>
</evidence>
<dbReference type="PROSITE" id="PS50173">
    <property type="entry name" value="UMUC"/>
    <property type="match status" value="1"/>
</dbReference>
<dbReference type="GO" id="GO:0035861">
    <property type="term" value="C:site of double-strand break"/>
    <property type="evidence" value="ECO:0007669"/>
    <property type="project" value="TreeGrafter"/>
</dbReference>
<dbReference type="Pfam" id="PF00817">
    <property type="entry name" value="IMS"/>
    <property type="match status" value="1"/>
</dbReference>
<dbReference type="GO" id="GO:0008270">
    <property type="term" value="F:zinc ion binding"/>
    <property type="evidence" value="ECO:0007669"/>
    <property type="project" value="UniProtKB-KW"/>
</dbReference>
<keyword evidence="5" id="KW-0863">Zinc-finger</keyword>